<dbReference type="Proteomes" id="UP000485058">
    <property type="component" value="Unassembled WGS sequence"/>
</dbReference>
<gene>
    <name evidence="1" type="ORF">HaLaN_29442</name>
</gene>
<dbReference type="EMBL" id="BLLF01004989">
    <property type="protein sequence ID" value="GFH30562.1"/>
    <property type="molecule type" value="Genomic_DNA"/>
</dbReference>
<comment type="caution">
    <text evidence="1">The sequence shown here is derived from an EMBL/GenBank/DDBJ whole genome shotgun (WGS) entry which is preliminary data.</text>
</comment>
<evidence type="ECO:0000313" key="2">
    <source>
        <dbReference type="Proteomes" id="UP000485058"/>
    </source>
</evidence>
<keyword evidence="2" id="KW-1185">Reference proteome</keyword>
<evidence type="ECO:0000313" key="1">
    <source>
        <dbReference type="EMBL" id="GFH30562.1"/>
    </source>
</evidence>
<dbReference type="AlphaFoldDB" id="A0A6A0ADA5"/>
<feature type="non-terminal residue" evidence="1">
    <location>
        <position position="1"/>
    </location>
</feature>
<proteinExistence type="predicted"/>
<accession>A0A6A0ADA5</accession>
<dbReference type="InterPro" id="IPR029052">
    <property type="entry name" value="Metallo-depent_PP-like"/>
</dbReference>
<dbReference type="Gene3D" id="3.60.21.10">
    <property type="match status" value="1"/>
</dbReference>
<organism evidence="1 2">
    <name type="scientific">Haematococcus lacustris</name>
    <name type="common">Green alga</name>
    <name type="synonym">Haematococcus pluvialis</name>
    <dbReference type="NCBI Taxonomy" id="44745"/>
    <lineage>
        <taxon>Eukaryota</taxon>
        <taxon>Viridiplantae</taxon>
        <taxon>Chlorophyta</taxon>
        <taxon>core chlorophytes</taxon>
        <taxon>Chlorophyceae</taxon>
        <taxon>CS clade</taxon>
        <taxon>Chlamydomonadales</taxon>
        <taxon>Haematococcaceae</taxon>
        <taxon>Haematococcus</taxon>
    </lineage>
</organism>
<protein>
    <submittedName>
        <fullName evidence="1">Acid phosphatase</fullName>
    </submittedName>
</protein>
<reference evidence="1 2" key="1">
    <citation type="submission" date="2020-02" db="EMBL/GenBank/DDBJ databases">
        <title>Draft genome sequence of Haematococcus lacustris strain NIES-144.</title>
        <authorList>
            <person name="Morimoto D."/>
            <person name="Nakagawa S."/>
            <person name="Yoshida T."/>
            <person name="Sawayama S."/>
        </authorList>
    </citation>
    <scope>NUCLEOTIDE SEQUENCE [LARGE SCALE GENOMIC DNA]</scope>
    <source>
        <strain evidence="1 2">NIES-144</strain>
    </source>
</reference>
<feature type="non-terminal residue" evidence="1">
    <location>
        <position position="69"/>
    </location>
</feature>
<name>A0A6A0ADA5_HAELA</name>
<sequence length="69" mass="7909">HDVPLQSVANQLDFGKQEPRWYFPSRYYAVDYVGGDGTKVRSVYVNTNPFVTAYSRSTNRYNGPEINTT</sequence>